<dbReference type="Pfam" id="PF02687">
    <property type="entry name" value="FtsX"/>
    <property type="match status" value="1"/>
</dbReference>
<dbReference type="RefSeq" id="WP_154458011.1">
    <property type="nucleotide sequence ID" value="NZ_VUMV01000004.1"/>
</dbReference>
<dbReference type="InterPro" id="IPR003838">
    <property type="entry name" value="ABC3_permease_C"/>
</dbReference>
<keyword evidence="12" id="KW-1185">Reference proteome</keyword>
<organism evidence="11 12">
    <name type="scientific">Bilifractor porci</name>
    <dbReference type="NCBI Taxonomy" id="2606636"/>
    <lineage>
        <taxon>Bacteria</taxon>
        <taxon>Bacillati</taxon>
        <taxon>Bacillota</taxon>
        <taxon>Clostridia</taxon>
        <taxon>Lachnospirales</taxon>
        <taxon>Lachnospiraceae</taxon>
        <taxon>Bilifractor</taxon>
    </lineage>
</organism>
<dbReference type="Pfam" id="PF12704">
    <property type="entry name" value="MacB_PCD"/>
    <property type="match status" value="1"/>
</dbReference>
<accession>A0A7X2P8D0</accession>
<dbReference type="InterPro" id="IPR025857">
    <property type="entry name" value="MacB_PCD"/>
</dbReference>
<protein>
    <submittedName>
        <fullName evidence="11">ABC transporter permease</fullName>
    </submittedName>
</protein>
<feature type="transmembrane region" description="Helical" evidence="8">
    <location>
        <begin position="407"/>
        <end position="433"/>
    </location>
</feature>
<dbReference type="GO" id="GO:0022857">
    <property type="term" value="F:transmembrane transporter activity"/>
    <property type="evidence" value="ECO:0007669"/>
    <property type="project" value="TreeGrafter"/>
</dbReference>
<keyword evidence="3 8" id="KW-0812">Transmembrane</keyword>
<keyword evidence="5 8" id="KW-0472">Membrane</keyword>
<feature type="compositionally biased region" description="Low complexity" evidence="7">
    <location>
        <begin position="288"/>
        <end position="297"/>
    </location>
</feature>
<keyword evidence="2" id="KW-1003">Cell membrane</keyword>
<evidence type="ECO:0000256" key="5">
    <source>
        <dbReference type="ARBA" id="ARBA00023136"/>
    </source>
</evidence>
<evidence type="ECO:0000256" key="8">
    <source>
        <dbReference type="SAM" id="Phobius"/>
    </source>
</evidence>
<feature type="domain" description="MacB-like periplasmic core" evidence="10">
    <location>
        <begin position="19"/>
        <end position="253"/>
    </location>
</feature>
<reference evidence="11 12" key="1">
    <citation type="submission" date="2019-08" db="EMBL/GenBank/DDBJ databases">
        <title>In-depth cultivation of the pig gut microbiome towards novel bacterial diversity and tailored functional studies.</title>
        <authorList>
            <person name="Wylensek D."/>
            <person name="Hitch T.C.A."/>
            <person name="Clavel T."/>
        </authorList>
    </citation>
    <scope>NUCLEOTIDE SEQUENCE [LARGE SCALE GENOMIC DNA]</scope>
    <source>
        <strain evidence="11 12">Oil+RF-744-WCA-WT-13</strain>
    </source>
</reference>
<dbReference type="Proteomes" id="UP000466864">
    <property type="component" value="Unassembled WGS sequence"/>
</dbReference>
<evidence type="ECO:0000256" key="3">
    <source>
        <dbReference type="ARBA" id="ARBA00022692"/>
    </source>
</evidence>
<name>A0A7X2P8D0_9FIRM</name>
<evidence type="ECO:0000259" key="9">
    <source>
        <dbReference type="Pfam" id="PF02687"/>
    </source>
</evidence>
<feature type="domain" description="ABC3 transporter permease C-terminal" evidence="9">
    <location>
        <begin position="331"/>
        <end position="443"/>
    </location>
</feature>
<proteinExistence type="inferred from homology"/>
<feature type="transmembrane region" description="Helical" evidence="8">
    <location>
        <begin position="327"/>
        <end position="351"/>
    </location>
</feature>
<comment type="subcellular location">
    <subcellularLocation>
        <location evidence="1">Cell membrane</location>
        <topology evidence="1">Multi-pass membrane protein</topology>
    </subcellularLocation>
</comment>
<dbReference type="GO" id="GO:0005886">
    <property type="term" value="C:plasma membrane"/>
    <property type="evidence" value="ECO:0007669"/>
    <property type="project" value="UniProtKB-SubCell"/>
</dbReference>
<dbReference type="PANTHER" id="PTHR30572:SF4">
    <property type="entry name" value="ABC TRANSPORTER PERMEASE YTRF"/>
    <property type="match status" value="1"/>
</dbReference>
<feature type="transmembrane region" description="Helical" evidence="8">
    <location>
        <begin position="372"/>
        <end position="401"/>
    </location>
</feature>
<feature type="region of interest" description="Disordered" evidence="7">
    <location>
        <begin position="265"/>
        <end position="298"/>
    </location>
</feature>
<dbReference type="AlphaFoldDB" id="A0A7X2P8D0"/>
<feature type="transmembrane region" description="Helical" evidence="8">
    <location>
        <begin position="20"/>
        <end position="40"/>
    </location>
</feature>
<dbReference type="EMBL" id="VUMV01000004">
    <property type="protein sequence ID" value="MST82107.1"/>
    <property type="molecule type" value="Genomic_DNA"/>
</dbReference>
<comment type="similarity">
    <text evidence="6">Belongs to the ABC-4 integral membrane protein family.</text>
</comment>
<dbReference type="InterPro" id="IPR050250">
    <property type="entry name" value="Macrolide_Exporter_MacB"/>
</dbReference>
<feature type="compositionally biased region" description="Acidic residues" evidence="7">
    <location>
        <begin position="276"/>
        <end position="287"/>
    </location>
</feature>
<evidence type="ECO:0000256" key="1">
    <source>
        <dbReference type="ARBA" id="ARBA00004651"/>
    </source>
</evidence>
<comment type="caution">
    <text evidence="11">The sequence shown here is derived from an EMBL/GenBank/DDBJ whole genome shotgun (WGS) entry which is preliminary data.</text>
</comment>
<gene>
    <name evidence="11" type="ORF">FYJ60_07250</name>
</gene>
<dbReference type="PANTHER" id="PTHR30572">
    <property type="entry name" value="MEMBRANE COMPONENT OF TRANSPORTER-RELATED"/>
    <property type="match status" value="1"/>
</dbReference>
<evidence type="ECO:0000313" key="12">
    <source>
        <dbReference type="Proteomes" id="UP000466864"/>
    </source>
</evidence>
<evidence type="ECO:0000256" key="7">
    <source>
        <dbReference type="SAM" id="MobiDB-lite"/>
    </source>
</evidence>
<evidence type="ECO:0000259" key="10">
    <source>
        <dbReference type="Pfam" id="PF12704"/>
    </source>
</evidence>
<keyword evidence="4 8" id="KW-1133">Transmembrane helix</keyword>
<evidence type="ECO:0000313" key="11">
    <source>
        <dbReference type="EMBL" id="MST82107.1"/>
    </source>
</evidence>
<evidence type="ECO:0000256" key="2">
    <source>
        <dbReference type="ARBA" id="ARBA00022475"/>
    </source>
</evidence>
<sequence length="450" mass="47541">MSENIRLAFQGIWNHKMRSFLTMLGVIIGIASIIAIVSTIKGTNEQILKSLIGAGNNNVTVSLKQGSSDYYMDYGLPAGISPVSQDQMDRIRDFPDVEDASFYLERSWEGNIANGSNMLSSGAVYGIDTHYLGTKGYQVISGRPFLDSDYPAFRKVVLLDETAAAALFPDGGAVGGTITVRNEPFTVVGLVRSSASGPEINSLMDYYNYAQNTNGVVMIPDAVWPVVYQYDEPQNCVARAVTTNDMSNVGKEVAEVMNESVAGYSPAEASAGQDAETADADAEEGADGVETGTEGTASGNTAITYRAEDMLEKAKNKQELSASTNNLLIWIASIALLVGGIGVMNIMLVSVTERTAEIGLKKALGARKKTILGQFLTESVVLTSTGGVIGVAAGIILAYVISHTSGIPVAISVPAILIGVGFSMLIGIVFGLLPSVKAANLDPIQALQRE</sequence>
<evidence type="ECO:0000256" key="4">
    <source>
        <dbReference type="ARBA" id="ARBA00022989"/>
    </source>
</evidence>
<evidence type="ECO:0000256" key="6">
    <source>
        <dbReference type="ARBA" id="ARBA00038076"/>
    </source>
</evidence>